<gene>
    <name evidence="1" type="ORF">H8717_12035</name>
</gene>
<dbReference type="Proteomes" id="UP000658131">
    <property type="component" value="Unassembled WGS sequence"/>
</dbReference>
<sequence length="52" mass="6103">MDSKPQWMSDPEMCSYFNSLPPYVQENMMQSSMSFCSMQELRACAEKLQRAE</sequence>
<dbReference type="EMBL" id="JACRTB010000022">
    <property type="protein sequence ID" value="MBC8577132.1"/>
    <property type="molecule type" value="Genomic_DNA"/>
</dbReference>
<comment type="caution">
    <text evidence="1">The sequence shown here is derived from an EMBL/GenBank/DDBJ whole genome shotgun (WGS) entry which is preliminary data.</text>
</comment>
<protein>
    <submittedName>
        <fullName evidence="1">Uncharacterized protein</fullName>
    </submittedName>
</protein>
<name>A0ABR7NL51_9FIRM</name>
<organism evidence="1 2">
    <name type="scientific">Yanshouia hominis</name>
    <dbReference type="NCBI Taxonomy" id="2763673"/>
    <lineage>
        <taxon>Bacteria</taxon>
        <taxon>Bacillati</taxon>
        <taxon>Bacillota</taxon>
        <taxon>Clostridia</taxon>
        <taxon>Eubacteriales</taxon>
        <taxon>Oscillospiraceae</taxon>
        <taxon>Yanshouia</taxon>
    </lineage>
</organism>
<accession>A0ABR7NL51</accession>
<dbReference type="RefSeq" id="WP_262400601.1">
    <property type="nucleotide sequence ID" value="NZ_JACRTB010000022.1"/>
</dbReference>
<evidence type="ECO:0000313" key="1">
    <source>
        <dbReference type="EMBL" id="MBC8577132.1"/>
    </source>
</evidence>
<reference evidence="1 2" key="1">
    <citation type="submission" date="2020-08" db="EMBL/GenBank/DDBJ databases">
        <title>Genome public.</title>
        <authorList>
            <person name="Liu C."/>
            <person name="Sun Q."/>
        </authorList>
    </citation>
    <scope>NUCLEOTIDE SEQUENCE [LARGE SCALE GENOMIC DNA]</scope>
    <source>
        <strain evidence="1 2">BX1</strain>
    </source>
</reference>
<keyword evidence="2" id="KW-1185">Reference proteome</keyword>
<proteinExistence type="predicted"/>
<evidence type="ECO:0000313" key="2">
    <source>
        <dbReference type="Proteomes" id="UP000658131"/>
    </source>
</evidence>